<feature type="transmembrane region" description="Helical" evidence="8">
    <location>
        <begin position="12"/>
        <end position="33"/>
    </location>
</feature>
<dbReference type="Pfam" id="PF05504">
    <property type="entry name" value="Spore_GerAC"/>
    <property type="match status" value="1"/>
</dbReference>
<keyword evidence="6" id="KW-0564">Palmitate</keyword>
<keyword evidence="4" id="KW-0732">Signal</keyword>
<reference evidence="11 12" key="1">
    <citation type="submission" date="2017-09" db="EMBL/GenBank/DDBJ databases">
        <title>Evaluation of Pacific Biosciences Sequencing Technology to Finishing C. thermocellum Genome Sequences.</title>
        <authorList>
            <person name="Brown S."/>
        </authorList>
    </citation>
    <scope>NUCLEOTIDE SEQUENCE [LARGE SCALE GENOMIC DNA]</scope>
    <source>
        <strain evidence="11 12">AD2</strain>
    </source>
</reference>
<dbReference type="PANTHER" id="PTHR35789">
    <property type="entry name" value="SPORE GERMINATION PROTEIN B3"/>
    <property type="match status" value="1"/>
</dbReference>
<name>A0AB36TLP5_ACETH</name>
<organism evidence="11 12">
    <name type="scientific">Acetivibrio thermocellus AD2</name>
    <dbReference type="NCBI Taxonomy" id="1138384"/>
    <lineage>
        <taxon>Bacteria</taxon>
        <taxon>Bacillati</taxon>
        <taxon>Bacillota</taxon>
        <taxon>Clostridia</taxon>
        <taxon>Eubacteriales</taxon>
        <taxon>Oscillospiraceae</taxon>
        <taxon>Acetivibrio</taxon>
    </lineage>
</organism>
<dbReference type="Proteomes" id="UP000223596">
    <property type="component" value="Unassembled WGS sequence"/>
</dbReference>
<evidence type="ECO:0000256" key="2">
    <source>
        <dbReference type="ARBA" id="ARBA00007886"/>
    </source>
</evidence>
<evidence type="ECO:0000256" key="1">
    <source>
        <dbReference type="ARBA" id="ARBA00004635"/>
    </source>
</evidence>
<dbReference type="RefSeq" id="WP_003520209.1">
    <property type="nucleotide sequence ID" value="NZ_CP013828.1"/>
</dbReference>
<dbReference type="InterPro" id="IPR008844">
    <property type="entry name" value="Spore_GerAC-like"/>
</dbReference>
<keyword evidence="7" id="KW-0449">Lipoprotein</keyword>
<dbReference type="InterPro" id="IPR038501">
    <property type="entry name" value="Spore_GerAC_C_sf"/>
</dbReference>
<keyword evidence="8" id="KW-0812">Transmembrane</keyword>
<evidence type="ECO:0000256" key="8">
    <source>
        <dbReference type="SAM" id="Phobius"/>
    </source>
</evidence>
<evidence type="ECO:0000256" key="5">
    <source>
        <dbReference type="ARBA" id="ARBA00023136"/>
    </source>
</evidence>
<accession>A0AB36TLP5</accession>
<dbReference type="InterPro" id="IPR046953">
    <property type="entry name" value="Spore_GerAC-like_C"/>
</dbReference>
<sequence length="423" mass="48177">MRLKNKKTAKMLITVLIIIPSLTILLTGCWDSIDIEDRAYVIGIAIDEYPQLPQGIKNKENIPENEQERMFESSTEVDTGVPSYAMTIQIPIIKHASLPNILSGGTSEPNTLKTWDITQVGNSFMEINRSITTRMNLIPNYEHLQVIIISEKVARKGLRNVLDLFIRDHEMRSRTKLFITDGDAKKALDVIPRIEDYASIYLTKMPRSARVNGEILHWMDLGQAVQAIYSGEDFELPALEVTEYEVMNKGAALFKNDKMVGWADGKDVEIIKIMHNVLLGGIFTSKFVSDEHDSENGVMSLEIIKSKTKITPVIQDDDITFKINVDIKGNYSDSVNHPLTEKIDKDFIEKAEEAFEESIKEQCIKTIKKMQDLGVDTFHFGTVIRSKKPSHWSKIKDRWDEIFPEVKTEVNIKVNIRQIGNIH</sequence>
<dbReference type="InterPro" id="IPR057336">
    <property type="entry name" value="GerAC_N"/>
</dbReference>
<keyword evidence="3" id="KW-0309">Germination</keyword>
<keyword evidence="5 8" id="KW-0472">Membrane</keyword>
<feature type="domain" description="Spore germination GerAC-like C-terminal" evidence="9">
    <location>
        <begin position="249"/>
        <end position="420"/>
    </location>
</feature>
<gene>
    <name evidence="11" type="ORF">M972_112841</name>
</gene>
<dbReference type="EMBL" id="PDBW01000001">
    <property type="protein sequence ID" value="PFH04020.1"/>
    <property type="molecule type" value="Genomic_DNA"/>
</dbReference>
<evidence type="ECO:0000256" key="7">
    <source>
        <dbReference type="ARBA" id="ARBA00023288"/>
    </source>
</evidence>
<evidence type="ECO:0000259" key="9">
    <source>
        <dbReference type="Pfam" id="PF05504"/>
    </source>
</evidence>
<evidence type="ECO:0000256" key="3">
    <source>
        <dbReference type="ARBA" id="ARBA00022544"/>
    </source>
</evidence>
<dbReference type="GO" id="GO:0009847">
    <property type="term" value="P:spore germination"/>
    <property type="evidence" value="ECO:0007669"/>
    <property type="project" value="InterPro"/>
</dbReference>
<comment type="subcellular location">
    <subcellularLocation>
        <location evidence="1">Membrane</location>
        <topology evidence="1">Lipid-anchor</topology>
    </subcellularLocation>
</comment>
<feature type="domain" description="Spore germination protein N-terminal" evidence="10">
    <location>
        <begin position="31"/>
        <end position="240"/>
    </location>
</feature>
<evidence type="ECO:0000256" key="6">
    <source>
        <dbReference type="ARBA" id="ARBA00023139"/>
    </source>
</evidence>
<comment type="similarity">
    <text evidence="2">Belongs to the GerABKC lipoprotein family.</text>
</comment>
<evidence type="ECO:0000313" key="12">
    <source>
        <dbReference type="Proteomes" id="UP000223596"/>
    </source>
</evidence>
<comment type="caution">
    <text evidence="11">The sequence shown here is derived from an EMBL/GenBank/DDBJ whole genome shotgun (WGS) entry which is preliminary data.</text>
</comment>
<keyword evidence="8" id="KW-1133">Transmembrane helix</keyword>
<proteinExistence type="inferred from homology"/>
<evidence type="ECO:0000313" key="11">
    <source>
        <dbReference type="EMBL" id="PFH04020.1"/>
    </source>
</evidence>
<dbReference type="GO" id="GO:0016020">
    <property type="term" value="C:membrane"/>
    <property type="evidence" value="ECO:0007669"/>
    <property type="project" value="UniProtKB-SubCell"/>
</dbReference>
<dbReference type="NCBIfam" id="TIGR02887">
    <property type="entry name" value="spore_ger_x_C"/>
    <property type="match status" value="1"/>
</dbReference>
<dbReference type="Gene3D" id="3.30.300.210">
    <property type="entry name" value="Nutrient germinant receptor protein C, domain 3"/>
    <property type="match status" value="1"/>
</dbReference>
<dbReference type="Pfam" id="PF25198">
    <property type="entry name" value="Spore_GerAC_N"/>
    <property type="match status" value="1"/>
</dbReference>
<dbReference type="AlphaFoldDB" id="A0AB36TLP5"/>
<dbReference type="PROSITE" id="PS51257">
    <property type="entry name" value="PROKAR_LIPOPROTEIN"/>
    <property type="match status" value="1"/>
</dbReference>
<evidence type="ECO:0000256" key="4">
    <source>
        <dbReference type="ARBA" id="ARBA00022729"/>
    </source>
</evidence>
<protein>
    <submittedName>
        <fullName evidence="11">Spore germination protein KC/spore germination protein</fullName>
    </submittedName>
</protein>
<evidence type="ECO:0000259" key="10">
    <source>
        <dbReference type="Pfam" id="PF25198"/>
    </source>
</evidence>
<dbReference type="PANTHER" id="PTHR35789:SF1">
    <property type="entry name" value="SPORE GERMINATION PROTEIN B3"/>
    <property type="match status" value="1"/>
</dbReference>